<dbReference type="Proteomes" id="UP000306544">
    <property type="component" value="Unassembled WGS sequence"/>
</dbReference>
<dbReference type="PROSITE" id="PS00687">
    <property type="entry name" value="ALDEHYDE_DEHYDR_GLU"/>
    <property type="match status" value="1"/>
</dbReference>
<evidence type="ECO:0000256" key="4">
    <source>
        <dbReference type="PROSITE-ProRule" id="PRU10007"/>
    </source>
</evidence>
<evidence type="ECO:0000256" key="5">
    <source>
        <dbReference type="RuleBase" id="RU003345"/>
    </source>
</evidence>
<evidence type="ECO:0000259" key="6">
    <source>
        <dbReference type="Pfam" id="PF00171"/>
    </source>
</evidence>
<dbReference type="InterPro" id="IPR016161">
    <property type="entry name" value="Ald_DH/histidinol_DH"/>
</dbReference>
<organism evidence="7 8">
    <name type="scientific">Nesterenkonia sphaerica</name>
    <dbReference type="NCBI Taxonomy" id="1804988"/>
    <lineage>
        <taxon>Bacteria</taxon>
        <taxon>Bacillati</taxon>
        <taxon>Actinomycetota</taxon>
        <taxon>Actinomycetes</taxon>
        <taxon>Micrococcales</taxon>
        <taxon>Micrococcaceae</taxon>
        <taxon>Nesterenkonia</taxon>
    </lineage>
</organism>
<proteinExistence type="inferred from homology"/>
<evidence type="ECO:0000256" key="3">
    <source>
        <dbReference type="ARBA" id="ARBA00023027"/>
    </source>
</evidence>
<dbReference type="InterPro" id="IPR016163">
    <property type="entry name" value="Ald_DH_C"/>
</dbReference>
<dbReference type="AlphaFoldDB" id="A0A5R9AAR8"/>
<evidence type="ECO:0000256" key="2">
    <source>
        <dbReference type="ARBA" id="ARBA00023002"/>
    </source>
</evidence>
<accession>A0A5R9AAR8</accession>
<protein>
    <submittedName>
        <fullName evidence="7">Aldehyde dehydrogenase family protein</fullName>
    </submittedName>
</protein>
<dbReference type="InterPro" id="IPR015590">
    <property type="entry name" value="Aldehyde_DH_dom"/>
</dbReference>
<sequence length="491" mass="52281">MTAATQHAPARFAGESVESQFIAGQWRQGSSERVSTVRNPFDDAAVAQIKLASREDVDEAYRAAEDAQSQWAQKGPGKRAEILRRAAQILQQRREEIVDWLVKEAGSTVFKANIEVSLAVSITQEAASFPSRVHGTIHPSNTPGREMRVYRKPVGVVGVISPWNFPLHLSQRSVAPALALGNAVVIKPASDTPVTGALLIARIFEEAGLPAGVLSVVVGSGAEIGDDFVAHPVPRLISFTGSTPVGQNVATVASSGEHLKKVSLELGGNAPLVVLDDADLDAAVEQSVPGAFLHSGQICMSVNRIIVQAPVYDQFVEKFTTAAQAVHHGDPTAESTLVGPVINDDQLQGLKDKIARATEAGAQVAVGGEITGRVVPPHVFTDVTAGMEIAREEIFGPMVAILKADDEAHALRLANDHAYGLSSAVFTQNLDRGVQFAHQVKSGMTFINEMTVQDEAHVAFGGERNSGLGRFNGEWAIEEFTTAHTIGVKRL</sequence>
<dbReference type="Gene3D" id="3.40.605.10">
    <property type="entry name" value="Aldehyde Dehydrogenase, Chain A, domain 1"/>
    <property type="match status" value="1"/>
</dbReference>
<comment type="caution">
    <text evidence="7">The sequence shown here is derived from an EMBL/GenBank/DDBJ whole genome shotgun (WGS) entry which is preliminary data.</text>
</comment>
<evidence type="ECO:0000313" key="7">
    <source>
        <dbReference type="EMBL" id="TLP75743.1"/>
    </source>
</evidence>
<feature type="active site" evidence="4">
    <location>
        <position position="265"/>
    </location>
</feature>
<dbReference type="PANTHER" id="PTHR42986">
    <property type="entry name" value="BENZALDEHYDE DEHYDROGENASE YFMT"/>
    <property type="match status" value="1"/>
</dbReference>
<evidence type="ECO:0000256" key="1">
    <source>
        <dbReference type="ARBA" id="ARBA00009986"/>
    </source>
</evidence>
<gene>
    <name evidence="7" type="ORF">FEF27_06840</name>
</gene>
<dbReference type="FunFam" id="3.40.309.10:FF:000009">
    <property type="entry name" value="Aldehyde dehydrogenase A"/>
    <property type="match status" value="1"/>
</dbReference>
<dbReference type="PANTHER" id="PTHR42986:SF1">
    <property type="entry name" value="BENZALDEHYDE DEHYDROGENASE YFMT"/>
    <property type="match status" value="1"/>
</dbReference>
<dbReference type="OrthoDB" id="6882680at2"/>
<dbReference type="Gene3D" id="3.40.309.10">
    <property type="entry name" value="Aldehyde Dehydrogenase, Chain A, domain 2"/>
    <property type="match status" value="1"/>
</dbReference>
<name>A0A5R9AAR8_9MICC</name>
<dbReference type="Pfam" id="PF00171">
    <property type="entry name" value="Aldedh"/>
    <property type="match status" value="1"/>
</dbReference>
<keyword evidence="3" id="KW-0520">NAD</keyword>
<dbReference type="RefSeq" id="WP_138170108.1">
    <property type="nucleotide sequence ID" value="NZ_VAWA01000007.1"/>
</dbReference>
<reference evidence="7 8" key="1">
    <citation type="submission" date="2019-05" db="EMBL/GenBank/DDBJ databases">
        <title>Nesterenkonia sp. GY239, isolated from the Southern Atlantic Ocean.</title>
        <authorList>
            <person name="Zhang G."/>
        </authorList>
    </citation>
    <scope>NUCLEOTIDE SEQUENCE [LARGE SCALE GENOMIC DNA]</scope>
    <source>
        <strain evidence="7 8">GY239</strain>
    </source>
</reference>
<dbReference type="EMBL" id="VAWA01000007">
    <property type="protein sequence ID" value="TLP75743.1"/>
    <property type="molecule type" value="Genomic_DNA"/>
</dbReference>
<dbReference type="InterPro" id="IPR016162">
    <property type="entry name" value="Ald_DH_N"/>
</dbReference>
<keyword evidence="2 5" id="KW-0560">Oxidoreductase</keyword>
<dbReference type="FunFam" id="3.40.605.10:FF:000007">
    <property type="entry name" value="NAD/NADP-dependent betaine aldehyde dehydrogenase"/>
    <property type="match status" value="1"/>
</dbReference>
<dbReference type="CDD" id="cd07151">
    <property type="entry name" value="ALDH_HBenzADH"/>
    <property type="match status" value="1"/>
</dbReference>
<dbReference type="SUPFAM" id="SSF53720">
    <property type="entry name" value="ALDH-like"/>
    <property type="match status" value="1"/>
</dbReference>
<keyword evidence="8" id="KW-1185">Reference proteome</keyword>
<dbReference type="InterPro" id="IPR029510">
    <property type="entry name" value="Ald_DH_CS_GLU"/>
</dbReference>
<evidence type="ECO:0000313" key="8">
    <source>
        <dbReference type="Proteomes" id="UP000306544"/>
    </source>
</evidence>
<feature type="domain" description="Aldehyde dehydrogenase" evidence="6">
    <location>
        <begin position="26"/>
        <end position="485"/>
    </location>
</feature>
<comment type="similarity">
    <text evidence="1 5">Belongs to the aldehyde dehydrogenase family.</text>
</comment>
<dbReference type="GO" id="GO:0016620">
    <property type="term" value="F:oxidoreductase activity, acting on the aldehyde or oxo group of donors, NAD or NADP as acceptor"/>
    <property type="evidence" value="ECO:0007669"/>
    <property type="project" value="InterPro"/>
</dbReference>